<reference evidence="2 3" key="1">
    <citation type="submission" date="2012-07" db="EMBL/GenBank/DDBJ databases">
        <title>The Genome Sequence of Lactobacillus crispatus FB077-07.</title>
        <authorList>
            <consortium name="The Broad Institute Genome Sequencing Platform"/>
            <person name="Earl A."/>
            <person name="Ward D."/>
            <person name="Feldgarden M."/>
            <person name="Gevers D."/>
            <person name="Saerens B."/>
            <person name="Vaneechoutte M."/>
            <person name="Walker B."/>
            <person name="Young S.K."/>
            <person name="Zeng Q."/>
            <person name="Gargeya S."/>
            <person name="Fitzgerald M."/>
            <person name="Haas B."/>
            <person name="Abouelleil A."/>
            <person name="Alvarado L."/>
            <person name="Arachchi H.M."/>
            <person name="Berlin A.M."/>
            <person name="Chapman S.B."/>
            <person name="Goldberg J."/>
            <person name="Griggs A."/>
            <person name="Gujja S."/>
            <person name="Hansen M."/>
            <person name="Howarth C."/>
            <person name="Imamovic A."/>
            <person name="Larimer J."/>
            <person name="McCowen C."/>
            <person name="Montmayeur A."/>
            <person name="Murphy C."/>
            <person name="Neiman D."/>
            <person name="Pearson M."/>
            <person name="Priest M."/>
            <person name="Roberts A."/>
            <person name="Saif S."/>
            <person name="Shea T."/>
            <person name="Sisk P."/>
            <person name="Sykes S."/>
            <person name="Wortman J."/>
            <person name="Nusbaum C."/>
            <person name="Birren B."/>
        </authorList>
    </citation>
    <scope>NUCLEOTIDE SEQUENCE [LARGE SCALE GENOMIC DNA]</scope>
    <source>
        <strain evidence="2 3">FB077-07</strain>
    </source>
</reference>
<dbReference type="PATRIC" id="fig|883092.3.peg.2395"/>
<keyword evidence="1" id="KW-1133">Transmembrane helix</keyword>
<dbReference type="Proteomes" id="UP000004722">
    <property type="component" value="Unassembled WGS sequence"/>
</dbReference>
<dbReference type="RefSeq" id="WP_005729899.1">
    <property type="nucleotide sequence ID" value="NZ_JH932275.1"/>
</dbReference>
<keyword evidence="1" id="KW-0812">Transmembrane</keyword>
<dbReference type="EMBL" id="AGZG01000115">
    <property type="protein sequence ID" value="EKB62190.1"/>
    <property type="molecule type" value="Genomic_DNA"/>
</dbReference>
<accession>K1LZG6</accession>
<name>K1LZG6_9LACO</name>
<comment type="caution">
    <text evidence="2">The sequence shown here is derived from an EMBL/GenBank/DDBJ whole genome shotgun (WGS) entry which is preliminary data.</text>
</comment>
<keyword evidence="1" id="KW-0472">Membrane</keyword>
<evidence type="ECO:0000256" key="1">
    <source>
        <dbReference type="SAM" id="Phobius"/>
    </source>
</evidence>
<evidence type="ECO:0000313" key="2">
    <source>
        <dbReference type="EMBL" id="EKB62190.1"/>
    </source>
</evidence>
<proteinExistence type="predicted"/>
<feature type="transmembrane region" description="Helical" evidence="1">
    <location>
        <begin position="29"/>
        <end position="50"/>
    </location>
</feature>
<organism evidence="2 3">
    <name type="scientific">Lactobacillus crispatus FB077-07</name>
    <dbReference type="NCBI Taxonomy" id="883092"/>
    <lineage>
        <taxon>Bacteria</taxon>
        <taxon>Bacillati</taxon>
        <taxon>Bacillota</taxon>
        <taxon>Bacilli</taxon>
        <taxon>Lactobacillales</taxon>
        <taxon>Lactobacillaceae</taxon>
        <taxon>Lactobacillus</taxon>
    </lineage>
</organism>
<feature type="transmembrane region" description="Helical" evidence="1">
    <location>
        <begin position="81"/>
        <end position="104"/>
    </location>
</feature>
<dbReference type="AlphaFoldDB" id="K1LZG6"/>
<dbReference type="HOGENOM" id="CLU_2000948_0_0_9"/>
<sequence length="124" mass="14251">MNKDEAYDLMDQNNIRLVKIMKISGWLDIGYGLLAITIGIAVFGIFSILAVQGLTSCIFGCAVLYRNHCLDYYSWPYSDTLLFLTIINLFFGFFVASLLMFYGYGLRKQINELWARVENGEYEN</sequence>
<evidence type="ECO:0000313" key="3">
    <source>
        <dbReference type="Proteomes" id="UP000004722"/>
    </source>
</evidence>
<protein>
    <submittedName>
        <fullName evidence="2">Uncharacterized protein</fullName>
    </submittedName>
</protein>
<gene>
    <name evidence="2" type="ORF">HMPREF9249_02413</name>
</gene>